<reference evidence="1 2" key="1">
    <citation type="submission" date="2018-08" db="EMBL/GenBank/DDBJ databases">
        <title>Actinomadura jelena sp. nov., a novel Actinomycete isolated from soil in Chad.</title>
        <authorList>
            <person name="Shi L."/>
        </authorList>
    </citation>
    <scope>NUCLEOTIDE SEQUENCE [LARGE SCALE GENOMIC DNA]</scope>
    <source>
        <strain evidence="1 2">NEAU-G17</strain>
    </source>
</reference>
<sequence>MLASFGAQIARLPDRTRELLLIAAAEGRGHLPSLVAAAASFGLGLDDLAEAERLRMVEVTGTGIAFRHPLIRAAAYQGAPAARRLAVHRALALTAEDADCRVRHRAAAAMGPDETVAADLQAAAERARGKAGIAVVARLYRQAAALTPDDRARAGRLA</sequence>
<evidence type="ECO:0000313" key="1">
    <source>
        <dbReference type="EMBL" id="RFU43008.1"/>
    </source>
</evidence>
<dbReference type="EMBL" id="QURH01000071">
    <property type="protein sequence ID" value="RFU43008.1"/>
    <property type="molecule type" value="Genomic_DNA"/>
</dbReference>
<organism evidence="1 2">
    <name type="scientific">Actinomadura logoneensis</name>
    <dbReference type="NCBI Taxonomy" id="2293572"/>
    <lineage>
        <taxon>Bacteria</taxon>
        <taxon>Bacillati</taxon>
        <taxon>Actinomycetota</taxon>
        <taxon>Actinomycetes</taxon>
        <taxon>Streptosporangiales</taxon>
        <taxon>Thermomonosporaceae</taxon>
        <taxon>Actinomadura</taxon>
    </lineage>
</organism>
<gene>
    <name evidence="1" type="ORF">DZF91_03435</name>
</gene>
<comment type="caution">
    <text evidence="1">The sequence shown here is derived from an EMBL/GenBank/DDBJ whole genome shotgun (WGS) entry which is preliminary data.</text>
</comment>
<feature type="non-terminal residue" evidence="1">
    <location>
        <position position="158"/>
    </location>
</feature>
<name>A0A372JUJ0_9ACTN</name>
<keyword evidence="2" id="KW-1185">Reference proteome</keyword>
<dbReference type="AlphaFoldDB" id="A0A372JUJ0"/>
<accession>A0A372JUJ0</accession>
<protein>
    <submittedName>
        <fullName evidence="1">Helix-turn-helix transcriptional regulator</fullName>
    </submittedName>
</protein>
<proteinExistence type="predicted"/>
<dbReference type="Proteomes" id="UP000261811">
    <property type="component" value="Unassembled WGS sequence"/>
</dbReference>
<evidence type="ECO:0000313" key="2">
    <source>
        <dbReference type="Proteomes" id="UP000261811"/>
    </source>
</evidence>